<evidence type="ECO:0000313" key="3">
    <source>
        <dbReference type="Proteomes" id="UP000516057"/>
    </source>
</evidence>
<sequence>MAAIPPLSRRRAFAGLAALAATAHAGLSAPAPGQRLPRIVLAGPPAIVSAPLIHMAETGALAAVTERTEFTAWRDPDRLRALVLGAQADVVATPSNVAANLYNRGAGVMLLNIATWGALWLVTRDARRHTLADFRGEEVAVPFRGDMPDIVLQLLAAHQGMDARRDLRVRYVPTPMEAMQLLITRRVDHALLSEPAVSMALRKTQSFPLGLIAPTLHRGADLQQEWGRLFQRAPRIPQAGIAAVGALRQRPQFLDAVARAYAASAAWCRAHPQECGRMVAARIDLITPEAVADALSVSQLDAVPAQAARAEVGFFFEQLLTRDPALLGGRLPDAAFFHAPGQEGTGRKGTRQ</sequence>
<dbReference type="EMBL" id="CP060790">
    <property type="protein sequence ID" value="QNP58326.1"/>
    <property type="molecule type" value="Genomic_DNA"/>
</dbReference>
<dbReference type="RefSeq" id="WP_187735314.1">
    <property type="nucleotide sequence ID" value="NZ_CP060790.1"/>
</dbReference>
<gene>
    <name evidence="2" type="ORF">H9L24_14900</name>
</gene>
<name>A0A7H0HCR0_9BURK</name>
<dbReference type="KEGG" id="amon:H9L24_14900"/>
<dbReference type="PROSITE" id="PS51318">
    <property type="entry name" value="TAT"/>
    <property type="match status" value="1"/>
</dbReference>
<reference evidence="2 3" key="1">
    <citation type="submission" date="2020-08" db="EMBL/GenBank/DDBJ databases">
        <title>Genome sequence of Acidovorax monticola KACC 19171T.</title>
        <authorList>
            <person name="Hyun D.-W."/>
            <person name="Bae J.-W."/>
        </authorList>
    </citation>
    <scope>NUCLEOTIDE SEQUENCE [LARGE SCALE GENOMIC DNA]</scope>
    <source>
        <strain evidence="2 3">KACC 19171</strain>
    </source>
</reference>
<feature type="signal peptide" evidence="1">
    <location>
        <begin position="1"/>
        <end position="25"/>
    </location>
</feature>
<dbReference type="PANTHER" id="PTHR30024:SF46">
    <property type="entry name" value="ABC TRANSPORTER, SUBSTRATE-BINDING LIPOPROTEIN"/>
    <property type="match status" value="1"/>
</dbReference>
<protein>
    <submittedName>
        <fullName evidence="2">ABC transporter substrate-binding protein</fullName>
    </submittedName>
</protein>
<dbReference type="Proteomes" id="UP000516057">
    <property type="component" value="Chromosome"/>
</dbReference>
<dbReference type="AlphaFoldDB" id="A0A7H0HCR0"/>
<organism evidence="2 3">
    <name type="scientific">Paenacidovorax monticola</name>
    <dbReference type="NCBI Taxonomy" id="1926868"/>
    <lineage>
        <taxon>Bacteria</taxon>
        <taxon>Pseudomonadati</taxon>
        <taxon>Pseudomonadota</taxon>
        <taxon>Betaproteobacteria</taxon>
        <taxon>Burkholderiales</taxon>
        <taxon>Comamonadaceae</taxon>
        <taxon>Paenacidovorax</taxon>
    </lineage>
</organism>
<keyword evidence="3" id="KW-1185">Reference proteome</keyword>
<evidence type="ECO:0000313" key="2">
    <source>
        <dbReference type="EMBL" id="QNP58326.1"/>
    </source>
</evidence>
<dbReference type="PANTHER" id="PTHR30024">
    <property type="entry name" value="ALIPHATIC SULFONATES-BINDING PROTEIN-RELATED"/>
    <property type="match status" value="1"/>
</dbReference>
<proteinExistence type="predicted"/>
<dbReference type="PIRSF" id="PIRSF027386">
    <property type="entry name" value="UCP027386_ABC_sbc_TM0202"/>
    <property type="match status" value="1"/>
</dbReference>
<dbReference type="InterPro" id="IPR027024">
    <property type="entry name" value="UCP027386_ABC_sbc_TM0202"/>
</dbReference>
<dbReference type="SUPFAM" id="SSF53850">
    <property type="entry name" value="Periplasmic binding protein-like II"/>
    <property type="match status" value="1"/>
</dbReference>
<accession>A0A7H0HCR0</accession>
<dbReference type="InterPro" id="IPR006311">
    <property type="entry name" value="TAT_signal"/>
</dbReference>
<evidence type="ECO:0000256" key="1">
    <source>
        <dbReference type="SAM" id="SignalP"/>
    </source>
</evidence>
<dbReference type="Gene3D" id="3.40.190.10">
    <property type="entry name" value="Periplasmic binding protein-like II"/>
    <property type="match status" value="2"/>
</dbReference>
<keyword evidence="1" id="KW-0732">Signal</keyword>
<feature type="chain" id="PRO_5028989372" evidence="1">
    <location>
        <begin position="26"/>
        <end position="352"/>
    </location>
</feature>